<dbReference type="Pfam" id="PF00480">
    <property type="entry name" value="ROK"/>
    <property type="match status" value="1"/>
</dbReference>
<comment type="caution">
    <text evidence="1">The sequence shown here is derived from an EMBL/GenBank/DDBJ whole genome shotgun (WGS) entry which is preliminary data.</text>
</comment>
<reference evidence="1 2" key="2">
    <citation type="journal article" date="2017" name="Plant Pathol.">
        <title>Pathogenicity and virulence gene content of Xanthomonas strains infecting Araceae, formerly known as Xanthomonas axonopodis pv. dieffenbachiae.</title>
        <authorList>
            <person name="Constantin E.C."/>
            <person name="Haegeman A."/>
            <person name="Van Vaerenbergh J."/>
            <person name="Baeyen S."/>
            <person name="Van Malderghem C."/>
            <person name="Maes M."/>
            <person name="Cottyn B."/>
        </authorList>
    </citation>
    <scope>NUCLEOTIDE SEQUENCE [LARGE SCALE GENOMIC DNA]</scope>
    <source>
        <strain evidence="1 2">LMG 25940</strain>
    </source>
</reference>
<name>A0A1V9HBF4_9XANT</name>
<dbReference type="RefSeq" id="WP_057678164.1">
    <property type="nucleotide sequence ID" value="NZ_CP041380.1"/>
</dbReference>
<dbReference type="SUPFAM" id="SSF53067">
    <property type="entry name" value="Actin-like ATPase domain"/>
    <property type="match status" value="1"/>
</dbReference>
<gene>
    <name evidence="1" type="ORF">IM53_008680</name>
</gene>
<evidence type="ECO:0000313" key="1">
    <source>
        <dbReference type="EMBL" id="OQP80134.1"/>
    </source>
</evidence>
<dbReference type="STRING" id="1437877.GCA_001564415_00043"/>
<dbReference type="InterPro" id="IPR043129">
    <property type="entry name" value="ATPase_NBD"/>
</dbReference>
<dbReference type="AlphaFoldDB" id="A0A1V9HBF4"/>
<reference evidence="1 2" key="1">
    <citation type="journal article" date="2016" name="Plant Pathol.">
        <title>Genetic characterization of strains named as Xanthomonas axonopodis pv. dieffenbachiae leads to a taxonomic revision of the X. axonopodis species complex.</title>
        <authorList>
            <person name="Constantin E.C."/>
            <person name="Cleenwerck I."/>
            <person name="Maes M."/>
            <person name="Baeyen S."/>
            <person name="Van Malderghem C."/>
            <person name="De Vos P."/>
            <person name="Cottyn B."/>
        </authorList>
    </citation>
    <scope>NUCLEOTIDE SEQUENCE [LARGE SCALE GENOMIC DNA]</scope>
    <source>
        <strain evidence="1 2">LMG 25940</strain>
    </source>
</reference>
<protein>
    <submittedName>
        <fullName evidence="1">Transcriptional regulator</fullName>
    </submittedName>
</protein>
<dbReference type="GO" id="GO:0009384">
    <property type="term" value="F:N-acylmannosamine kinase activity"/>
    <property type="evidence" value="ECO:0007669"/>
    <property type="project" value="TreeGrafter"/>
</dbReference>
<organism evidence="1 2">
    <name type="scientific">Xanthomonas phaseoli pv. dieffenbachiae</name>
    <dbReference type="NCBI Taxonomy" id="92828"/>
    <lineage>
        <taxon>Bacteria</taxon>
        <taxon>Pseudomonadati</taxon>
        <taxon>Pseudomonadota</taxon>
        <taxon>Gammaproteobacteria</taxon>
        <taxon>Lysobacterales</taxon>
        <taxon>Lysobacteraceae</taxon>
        <taxon>Xanthomonas</taxon>
    </lineage>
</organism>
<sequence>MMDVSSGVPSPGGRLLLDHLFKFGVQSQAALPRLLGLSQPTVARLLRGFAQSDLLRLASRAPEGPGNPSVDVRLNPNHAFAFGVSMMGDAFAIALLDLSGAVRGQRRQAMAQMDRVQVLAQLREFADELLAEAGVTPTRVLGVGVGISAFFSGQGAEMVGPPALEDWTGMELVPLFEQALGVPAIVENDGAVAAVAESLYGIGRDCADFVYLHLTNGFGGGIISNGRLLRGHRGNAGEFGGIWTVSGLEYPNLDSLLRYVQAAEGKMETVEQLLPNLTIATPGVEAWLAMAQEPFARLCSILSYGLDPQMVIIGGRLPAPLTEALVARLHVPRAPNRHGLSPPLPELRVAGVRGDAVMLGAGLLPLQRAFFV</sequence>
<dbReference type="Proteomes" id="UP000050546">
    <property type="component" value="Unassembled WGS sequence"/>
</dbReference>
<accession>A0A1V9HBF4</accession>
<dbReference type="PANTHER" id="PTHR18964:SF169">
    <property type="entry name" value="N-ACETYLMANNOSAMINE KINASE"/>
    <property type="match status" value="1"/>
</dbReference>
<dbReference type="PANTHER" id="PTHR18964">
    <property type="entry name" value="ROK (REPRESSOR, ORF, KINASE) FAMILY"/>
    <property type="match status" value="1"/>
</dbReference>
<evidence type="ECO:0000313" key="2">
    <source>
        <dbReference type="Proteomes" id="UP000050546"/>
    </source>
</evidence>
<dbReference type="GO" id="GO:0019262">
    <property type="term" value="P:N-acetylneuraminate catabolic process"/>
    <property type="evidence" value="ECO:0007669"/>
    <property type="project" value="TreeGrafter"/>
</dbReference>
<dbReference type="GeneID" id="93993501"/>
<dbReference type="InterPro" id="IPR000600">
    <property type="entry name" value="ROK"/>
</dbReference>
<proteinExistence type="predicted"/>
<dbReference type="EMBL" id="JPYI02000047">
    <property type="protein sequence ID" value="OQP80134.1"/>
    <property type="molecule type" value="Genomic_DNA"/>
</dbReference>
<dbReference type="Gene3D" id="3.30.420.40">
    <property type="match status" value="2"/>
</dbReference>